<evidence type="ECO:0000256" key="6">
    <source>
        <dbReference type="ARBA" id="ARBA00022989"/>
    </source>
</evidence>
<dbReference type="GO" id="GO:0005886">
    <property type="term" value="C:plasma membrane"/>
    <property type="evidence" value="ECO:0007669"/>
    <property type="project" value="UniProtKB-SubCell"/>
</dbReference>
<dbReference type="InterPro" id="IPR004117">
    <property type="entry name" value="7tm6_olfct_rcpt"/>
</dbReference>
<dbReference type="AlphaFoldDB" id="A0A6P3Y0R4"/>
<dbReference type="PANTHER" id="PTHR21137:SF35">
    <property type="entry name" value="ODORANT RECEPTOR 19A-RELATED"/>
    <property type="match status" value="1"/>
</dbReference>
<protein>
    <recommendedName>
        <fullName evidence="10">Odorant receptor</fullName>
    </recommendedName>
</protein>
<organism evidence="11 12">
    <name type="scientific">Dinoponera quadriceps</name>
    <name type="common">South American ant</name>
    <dbReference type="NCBI Taxonomy" id="609295"/>
    <lineage>
        <taxon>Eukaryota</taxon>
        <taxon>Metazoa</taxon>
        <taxon>Ecdysozoa</taxon>
        <taxon>Arthropoda</taxon>
        <taxon>Hexapoda</taxon>
        <taxon>Insecta</taxon>
        <taxon>Pterygota</taxon>
        <taxon>Neoptera</taxon>
        <taxon>Endopterygota</taxon>
        <taxon>Hymenoptera</taxon>
        <taxon>Apocrita</taxon>
        <taxon>Aculeata</taxon>
        <taxon>Formicoidea</taxon>
        <taxon>Formicidae</taxon>
        <taxon>Ponerinae</taxon>
        <taxon>Ponerini</taxon>
        <taxon>Dinoponera</taxon>
    </lineage>
</organism>
<evidence type="ECO:0000256" key="1">
    <source>
        <dbReference type="ARBA" id="ARBA00004651"/>
    </source>
</evidence>
<keyword evidence="6 10" id="KW-1133">Transmembrane helix</keyword>
<dbReference type="RefSeq" id="XP_014483808.1">
    <property type="nucleotide sequence ID" value="XM_014628322.1"/>
</dbReference>
<keyword evidence="7 10" id="KW-0472">Membrane</keyword>
<evidence type="ECO:0000256" key="3">
    <source>
        <dbReference type="ARBA" id="ARBA00022606"/>
    </source>
</evidence>
<evidence type="ECO:0000256" key="10">
    <source>
        <dbReference type="RuleBase" id="RU351113"/>
    </source>
</evidence>
<dbReference type="GeneID" id="106749160"/>
<keyword evidence="11" id="KW-1185">Reference proteome</keyword>
<accession>A0A6P3Y0R4</accession>
<comment type="subcellular location">
    <subcellularLocation>
        <location evidence="1 10">Cell membrane</location>
        <topology evidence="1 10">Multi-pass membrane protein</topology>
    </subcellularLocation>
</comment>
<evidence type="ECO:0000313" key="11">
    <source>
        <dbReference type="Proteomes" id="UP000515204"/>
    </source>
</evidence>
<comment type="caution">
    <text evidence="10">Lacks conserved residue(s) required for the propagation of feature annotation.</text>
</comment>
<feature type="transmembrane region" description="Helical" evidence="10">
    <location>
        <begin position="195"/>
        <end position="223"/>
    </location>
</feature>
<dbReference type="KEGG" id="dqu:106749160"/>
<evidence type="ECO:0000256" key="2">
    <source>
        <dbReference type="ARBA" id="ARBA00022475"/>
    </source>
</evidence>
<name>A0A6P3Y0R4_DINQU</name>
<keyword evidence="9 10" id="KW-0807">Transducer</keyword>
<dbReference type="GO" id="GO:0005549">
    <property type="term" value="F:odorant binding"/>
    <property type="evidence" value="ECO:0007669"/>
    <property type="project" value="InterPro"/>
</dbReference>
<evidence type="ECO:0000256" key="4">
    <source>
        <dbReference type="ARBA" id="ARBA00022692"/>
    </source>
</evidence>
<evidence type="ECO:0000256" key="5">
    <source>
        <dbReference type="ARBA" id="ARBA00022725"/>
    </source>
</evidence>
<feature type="transmembrane region" description="Helical" evidence="10">
    <location>
        <begin position="135"/>
        <end position="156"/>
    </location>
</feature>
<dbReference type="Pfam" id="PF02949">
    <property type="entry name" value="7tm_6"/>
    <property type="match status" value="1"/>
</dbReference>
<dbReference type="Proteomes" id="UP000515204">
    <property type="component" value="Unplaced"/>
</dbReference>
<keyword evidence="2" id="KW-1003">Cell membrane</keyword>
<evidence type="ECO:0000313" key="12">
    <source>
        <dbReference type="RefSeq" id="XP_014483808.1"/>
    </source>
</evidence>
<reference evidence="12" key="1">
    <citation type="submission" date="2025-08" db="UniProtKB">
        <authorList>
            <consortium name="RefSeq"/>
        </authorList>
    </citation>
    <scope>IDENTIFICATION</scope>
</reference>
<keyword evidence="8 10" id="KW-0675">Receptor</keyword>
<dbReference type="OrthoDB" id="6765072at2759"/>
<proteinExistence type="inferred from homology"/>
<keyword evidence="3 10" id="KW-0716">Sensory transduction</keyword>
<feature type="transmembrane region" description="Helical" evidence="10">
    <location>
        <begin position="32"/>
        <end position="51"/>
    </location>
</feature>
<keyword evidence="5 10" id="KW-0552">Olfaction</keyword>
<feature type="transmembrane region" description="Helical" evidence="10">
    <location>
        <begin position="282"/>
        <end position="300"/>
    </location>
</feature>
<evidence type="ECO:0000256" key="8">
    <source>
        <dbReference type="ARBA" id="ARBA00023170"/>
    </source>
</evidence>
<evidence type="ECO:0000256" key="7">
    <source>
        <dbReference type="ARBA" id="ARBA00023136"/>
    </source>
</evidence>
<gene>
    <name evidence="12" type="primary">LOC106749160</name>
</gene>
<keyword evidence="4 10" id="KW-0812">Transmembrane</keyword>
<evidence type="ECO:0000256" key="9">
    <source>
        <dbReference type="ARBA" id="ARBA00023224"/>
    </source>
</evidence>
<dbReference type="GO" id="GO:0004984">
    <property type="term" value="F:olfactory receptor activity"/>
    <property type="evidence" value="ECO:0007669"/>
    <property type="project" value="InterPro"/>
</dbReference>
<comment type="similarity">
    <text evidence="10">Belongs to the insect chemoreceptor superfamily. Heteromeric odorant receptor channel (TC 1.A.69) family.</text>
</comment>
<dbReference type="PANTHER" id="PTHR21137">
    <property type="entry name" value="ODORANT RECEPTOR"/>
    <property type="match status" value="1"/>
</dbReference>
<dbReference type="GO" id="GO:0007165">
    <property type="term" value="P:signal transduction"/>
    <property type="evidence" value="ECO:0007669"/>
    <property type="project" value="UniProtKB-KW"/>
</dbReference>
<sequence length="403" mass="45262">MIVTSTISPSLKSGLRFLGVWPNMPHAAINRLIYISSILIVQCFQYLYVFAHCSFGELQNLVDSLPPTLDYSLTIIKLLTLWKNHRRDNATERDISIKVTHCRVVREILAAIDTDWRECVNIDEYFRLMTAKASIAHFCSNAMVSFNVTAGVLYLLGDYAVGIVHVAEGDNNISRPFPIKILFPFEAEQSPIYELLVVILFLHVLLNTYTVAILNALIFTLVFHASGQIDIICQDFKTASEKLSHYGSSGHIINILIGRHNKVITFSENLDQLFSFMALMQVFWNTLVICCLGLLVITSVHNEFGVGLVKTIFAYSAIMVEIFIFCFAGEYLSIKSRLLADAAYESLWYNMSSDHGKNVLFVIMRSQKQLSITAGGMMNLSLEAFASIMKASASYVSVLHAMY</sequence>
<feature type="transmembrane region" description="Helical" evidence="10">
    <location>
        <begin position="312"/>
        <end position="332"/>
    </location>
</feature>